<proteinExistence type="predicted"/>
<dbReference type="Proteomes" id="UP000499080">
    <property type="component" value="Unassembled WGS sequence"/>
</dbReference>
<sequence length="117" mass="13651">MYDLDNSGNLHTDRKFSSYRMDPDIGNRLRSWEAVHRNKFSLDSLNTLNLTVTAVYVDLTILTFRFEVTRWLFWNGPHKTAPLLAPPSPIFRTTATGGRLIHDVRLNVYYVHMCCEF</sequence>
<protein>
    <submittedName>
        <fullName evidence="1">Uncharacterized protein</fullName>
    </submittedName>
</protein>
<evidence type="ECO:0000313" key="2">
    <source>
        <dbReference type="Proteomes" id="UP000499080"/>
    </source>
</evidence>
<name>A0A4Y2QQ78_ARAVE</name>
<gene>
    <name evidence="1" type="ORF">AVEN_86868_1</name>
</gene>
<keyword evidence="2" id="KW-1185">Reference proteome</keyword>
<accession>A0A4Y2QQ78</accession>
<dbReference type="EMBL" id="BGPR01014488">
    <property type="protein sequence ID" value="GBN65428.1"/>
    <property type="molecule type" value="Genomic_DNA"/>
</dbReference>
<comment type="caution">
    <text evidence="1">The sequence shown here is derived from an EMBL/GenBank/DDBJ whole genome shotgun (WGS) entry which is preliminary data.</text>
</comment>
<reference evidence="1 2" key="1">
    <citation type="journal article" date="2019" name="Sci. Rep.">
        <title>Orb-weaving spider Araneus ventricosus genome elucidates the spidroin gene catalogue.</title>
        <authorList>
            <person name="Kono N."/>
            <person name="Nakamura H."/>
            <person name="Ohtoshi R."/>
            <person name="Moran D.A.P."/>
            <person name="Shinohara A."/>
            <person name="Yoshida Y."/>
            <person name="Fujiwara M."/>
            <person name="Mori M."/>
            <person name="Tomita M."/>
            <person name="Arakawa K."/>
        </authorList>
    </citation>
    <scope>NUCLEOTIDE SEQUENCE [LARGE SCALE GENOMIC DNA]</scope>
</reference>
<evidence type="ECO:0000313" key="1">
    <source>
        <dbReference type="EMBL" id="GBN65428.1"/>
    </source>
</evidence>
<dbReference type="AlphaFoldDB" id="A0A4Y2QQ78"/>
<organism evidence="1 2">
    <name type="scientific">Araneus ventricosus</name>
    <name type="common">Orbweaver spider</name>
    <name type="synonym">Epeira ventricosa</name>
    <dbReference type="NCBI Taxonomy" id="182803"/>
    <lineage>
        <taxon>Eukaryota</taxon>
        <taxon>Metazoa</taxon>
        <taxon>Ecdysozoa</taxon>
        <taxon>Arthropoda</taxon>
        <taxon>Chelicerata</taxon>
        <taxon>Arachnida</taxon>
        <taxon>Araneae</taxon>
        <taxon>Araneomorphae</taxon>
        <taxon>Entelegynae</taxon>
        <taxon>Araneoidea</taxon>
        <taxon>Araneidae</taxon>
        <taxon>Araneus</taxon>
    </lineage>
</organism>